<protein>
    <submittedName>
        <fullName evidence="2">Uncharacterized protein</fullName>
    </submittedName>
</protein>
<gene>
    <name evidence="2" type="ORF">C468_16939</name>
</gene>
<dbReference type="Proteomes" id="UP000011546">
    <property type="component" value="Unassembled WGS sequence"/>
</dbReference>
<proteinExistence type="predicted"/>
<name>M0NIX1_9EURY</name>
<keyword evidence="3" id="KW-1185">Reference proteome</keyword>
<dbReference type="AlphaFoldDB" id="M0NIX1"/>
<dbReference type="RefSeq" id="WP_008850035.1">
    <property type="nucleotide sequence ID" value="NZ_AOJH01000103.1"/>
</dbReference>
<feature type="region of interest" description="Disordered" evidence="1">
    <location>
        <begin position="1"/>
        <end position="30"/>
    </location>
</feature>
<reference evidence="2 3" key="1">
    <citation type="journal article" date="2014" name="PLoS Genet.">
        <title>Phylogenetically driven sequencing of extremely halophilic archaea reveals strategies for static and dynamic osmo-response.</title>
        <authorList>
            <person name="Becker E.A."/>
            <person name="Seitzer P.M."/>
            <person name="Tritt A."/>
            <person name="Larsen D."/>
            <person name="Krusor M."/>
            <person name="Yao A.I."/>
            <person name="Wu D."/>
            <person name="Madern D."/>
            <person name="Eisen J.A."/>
            <person name="Darling A.E."/>
            <person name="Facciotti M.T."/>
        </authorList>
    </citation>
    <scope>NUCLEOTIDE SEQUENCE [LARGE SCALE GENOMIC DNA]</scope>
    <source>
        <strain evidence="2 3">JCM 14978</strain>
    </source>
</reference>
<evidence type="ECO:0000313" key="3">
    <source>
        <dbReference type="Proteomes" id="UP000011546"/>
    </source>
</evidence>
<dbReference type="STRING" id="1230456.C468_16939"/>
<organism evidence="2 3">
    <name type="scientific">Halorubrum kocurii JCM 14978</name>
    <dbReference type="NCBI Taxonomy" id="1230456"/>
    <lineage>
        <taxon>Archaea</taxon>
        <taxon>Methanobacteriati</taxon>
        <taxon>Methanobacteriota</taxon>
        <taxon>Stenosarchaea group</taxon>
        <taxon>Halobacteria</taxon>
        <taxon>Halobacteriales</taxon>
        <taxon>Haloferacaceae</taxon>
        <taxon>Halorubrum</taxon>
    </lineage>
</organism>
<evidence type="ECO:0000313" key="2">
    <source>
        <dbReference type="EMBL" id="EMA57019.1"/>
    </source>
</evidence>
<dbReference type="PATRIC" id="fig|1230456.3.peg.3375"/>
<accession>M0NIX1</accession>
<evidence type="ECO:0000256" key="1">
    <source>
        <dbReference type="SAM" id="MobiDB-lite"/>
    </source>
</evidence>
<comment type="caution">
    <text evidence="2">The sequence shown here is derived from an EMBL/GenBank/DDBJ whole genome shotgun (WGS) entry which is preliminary data.</text>
</comment>
<dbReference type="EMBL" id="AOJH01000103">
    <property type="protein sequence ID" value="EMA57019.1"/>
    <property type="molecule type" value="Genomic_DNA"/>
</dbReference>
<sequence length="74" mass="8436">MADNDHANAANEQLRQSRENGTIPDSRPEYSSIRLLVDGEKLTADNPIDYLVMLLLEGKRYDDTWDGDEEQVAR</sequence>